<dbReference type="AlphaFoldDB" id="A0A915KFU6"/>
<dbReference type="Gene3D" id="3.40.50.720">
    <property type="entry name" value="NAD(P)-binding Rossmann-like Domain"/>
    <property type="match status" value="1"/>
</dbReference>
<dbReference type="OMA" id="WEHSASM"/>
<dbReference type="InterPro" id="IPR036291">
    <property type="entry name" value="NAD(P)-bd_dom_sf"/>
</dbReference>
<organism evidence="2 3">
    <name type="scientific">Romanomermis culicivorax</name>
    <name type="common">Nematode worm</name>
    <dbReference type="NCBI Taxonomy" id="13658"/>
    <lineage>
        <taxon>Eukaryota</taxon>
        <taxon>Metazoa</taxon>
        <taxon>Ecdysozoa</taxon>
        <taxon>Nematoda</taxon>
        <taxon>Enoplea</taxon>
        <taxon>Dorylaimia</taxon>
        <taxon>Mermithida</taxon>
        <taxon>Mermithoidea</taxon>
        <taxon>Mermithidae</taxon>
        <taxon>Romanomermis</taxon>
    </lineage>
</organism>
<dbReference type="GO" id="GO:0016491">
    <property type="term" value="F:oxidoreductase activity"/>
    <property type="evidence" value="ECO:0007669"/>
    <property type="project" value="UniProtKB-KW"/>
</dbReference>
<dbReference type="WBParaSite" id="nRc.2.0.1.t37602-RA">
    <property type="protein sequence ID" value="nRc.2.0.1.t37602-RA"/>
    <property type="gene ID" value="nRc.2.0.1.g37602"/>
</dbReference>
<keyword evidence="1" id="KW-0560">Oxidoreductase</keyword>
<dbReference type="PANTHER" id="PTHR43157:SF31">
    <property type="entry name" value="PHOSPHATIDYLINOSITOL-GLYCAN BIOSYNTHESIS CLASS F PROTEIN"/>
    <property type="match status" value="1"/>
</dbReference>
<dbReference type="SUPFAM" id="SSF51735">
    <property type="entry name" value="NAD(P)-binding Rossmann-fold domains"/>
    <property type="match status" value="1"/>
</dbReference>
<protein>
    <submittedName>
        <fullName evidence="3">Uncharacterized protein</fullName>
    </submittedName>
</protein>
<sequence length="178" mass="20408">MYLCYQLMGLLKSSAPSRVIIVASEQHRMCSKKLTVEDLVFMKKEQYSRWTAYNRSKLLNVIFMKGLSERLRGSGVTVHATHPGAPIDTSLMRDNVLGSKLIDYLILKPICFFFCRNAAEGAQTPLYPALVLEYSQKSGCYFENCRATTMNPILNNDQLVQDVWNRSCDLLRIDRNWV</sequence>
<evidence type="ECO:0000256" key="1">
    <source>
        <dbReference type="ARBA" id="ARBA00023002"/>
    </source>
</evidence>
<keyword evidence="2" id="KW-1185">Reference proteome</keyword>
<proteinExistence type="predicted"/>
<evidence type="ECO:0000313" key="2">
    <source>
        <dbReference type="Proteomes" id="UP000887565"/>
    </source>
</evidence>
<dbReference type="Proteomes" id="UP000887565">
    <property type="component" value="Unplaced"/>
</dbReference>
<accession>A0A915KFU6</accession>
<name>A0A915KFU6_ROMCU</name>
<reference evidence="3" key="1">
    <citation type="submission" date="2022-11" db="UniProtKB">
        <authorList>
            <consortium name="WormBaseParasite"/>
        </authorList>
    </citation>
    <scope>IDENTIFICATION</scope>
</reference>
<evidence type="ECO:0000313" key="3">
    <source>
        <dbReference type="WBParaSite" id="nRc.2.0.1.t37602-RA"/>
    </source>
</evidence>
<dbReference type="PANTHER" id="PTHR43157">
    <property type="entry name" value="PHOSPHATIDYLINOSITOL-GLYCAN BIOSYNTHESIS CLASS F PROTEIN-RELATED"/>
    <property type="match status" value="1"/>
</dbReference>